<dbReference type="CDD" id="cd06464">
    <property type="entry name" value="ACD_sHsps-like"/>
    <property type="match status" value="1"/>
</dbReference>
<evidence type="ECO:0000313" key="5">
    <source>
        <dbReference type="Proteomes" id="UP000230405"/>
    </source>
</evidence>
<proteinExistence type="inferred from homology"/>
<evidence type="ECO:0000256" key="2">
    <source>
        <dbReference type="RuleBase" id="RU003616"/>
    </source>
</evidence>
<comment type="caution">
    <text evidence="4">The sequence shown here is derived from an EMBL/GenBank/DDBJ whole genome shotgun (WGS) entry which is preliminary data.</text>
</comment>
<dbReference type="EMBL" id="PFPO01000002">
    <property type="protein sequence ID" value="PIZ99932.1"/>
    <property type="molecule type" value="Genomic_DNA"/>
</dbReference>
<dbReference type="InterPro" id="IPR008978">
    <property type="entry name" value="HSP20-like_chaperone"/>
</dbReference>
<organism evidence="4 5">
    <name type="scientific">Candidatus Komeilibacteria bacterium CG_4_10_14_0_2_um_filter_37_10</name>
    <dbReference type="NCBI Taxonomy" id="1974470"/>
    <lineage>
        <taxon>Bacteria</taxon>
        <taxon>Candidatus Komeiliibacteriota</taxon>
    </lineage>
</organism>
<evidence type="ECO:0000259" key="3">
    <source>
        <dbReference type="PROSITE" id="PS01031"/>
    </source>
</evidence>
<name>A0A2M7VGR4_9BACT</name>
<dbReference type="SUPFAM" id="SSF49764">
    <property type="entry name" value="HSP20-like chaperones"/>
    <property type="match status" value="1"/>
</dbReference>
<dbReference type="AlphaFoldDB" id="A0A2M7VGR4"/>
<dbReference type="Gene3D" id="2.60.40.790">
    <property type="match status" value="1"/>
</dbReference>
<dbReference type="Proteomes" id="UP000230405">
    <property type="component" value="Unassembled WGS sequence"/>
</dbReference>
<reference evidence="5" key="1">
    <citation type="submission" date="2017-09" db="EMBL/GenBank/DDBJ databases">
        <title>Depth-based differentiation of microbial function through sediment-hosted aquifers and enrichment of novel symbionts in the deep terrestrial subsurface.</title>
        <authorList>
            <person name="Probst A.J."/>
            <person name="Ladd B."/>
            <person name="Jarett J.K."/>
            <person name="Geller-Mcgrath D.E."/>
            <person name="Sieber C.M.K."/>
            <person name="Emerson J.B."/>
            <person name="Anantharaman K."/>
            <person name="Thomas B.C."/>
            <person name="Malmstrom R."/>
            <person name="Stieglmeier M."/>
            <person name="Klingl A."/>
            <person name="Woyke T."/>
            <person name="Ryan C.M."/>
            <person name="Banfield J.F."/>
        </authorList>
    </citation>
    <scope>NUCLEOTIDE SEQUENCE [LARGE SCALE GENOMIC DNA]</scope>
</reference>
<evidence type="ECO:0000256" key="1">
    <source>
        <dbReference type="PROSITE-ProRule" id="PRU00285"/>
    </source>
</evidence>
<dbReference type="InterPro" id="IPR031107">
    <property type="entry name" value="Small_HSP"/>
</dbReference>
<dbReference type="PROSITE" id="PS01031">
    <property type="entry name" value="SHSP"/>
    <property type="match status" value="1"/>
</dbReference>
<dbReference type="Pfam" id="PF00011">
    <property type="entry name" value="HSP20"/>
    <property type="match status" value="1"/>
</dbReference>
<feature type="domain" description="SHSP" evidence="3">
    <location>
        <begin position="27"/>
        <end position="139"/>
    </location>
</feature>
<accession>A0A2M7VGR4</accession>
<dbReference type="PANTHER" id="PTHR11527">
    <property type="entry name" value="HEAT-SHOCK PROTEIN 20 FAMILY MEMBER"/>
    <property type="match status" value="1"/>
</dbReference>
<evidence type="ECO:0000313" key="4">
    <source>
        <dbReference type="EMBL" id="PIZ99932.1"/>
    </source>
</evidence>
<comment type="similarity">
    <text evidence="1 2">Belongs to the small heat shock protein (HSP20) family.</text>
</comment>
<sequence>MSIIKWTPMWDPFNEMDAMVDKFSTMRGVNSFAPAMDVYQTDKDIVAEVSLPGIDPQQVKISIVNDVLTIEGKMEKKSEVDEKNYYRKEVSIGSFYRSVALPTAVDGDHAKAVYEDGVLKVTIPQEERVKPKSITIEVKKK</sequence>
<protein>
    <recommendedName>
        <fullName evidence="3">SHSP domain-containing protein</fullName>
    </recommendedName>
</protein>
<dbReference type="InterPro" id="IPR002068">
    <property type="entry name" value="A-crystallin/Hsp20_dom"/>
</dbReference>
<gene>
    <name evidence="4" type="ORF">COX77_00065</name>
</gene>